<dbReference type="InterPro" id="IPR027417">
    <property type="entry name" value="P-loop_NTPase"/>
</dbReference>
<dbReference type="AlphaFoldDB" id="A0A1H4A9F3"/>
<evidence type="ECO:0000259" key="7">
    <source>
        <dbReference type="PROSITE" id="PS50893"/>
    </source>
</evidence>
<evidence type="ECO:0000313" key="9">
    <source>
        <dbReference type="Proteomes" id="UP000199288"/>
    </source>
</evidence>
<organism evidence="8 9">
    <name type="scientific">Bowdeniella nasicola</name>
    <dbReference type="NCBI Taxonomy" id="208480"/>
    <lineage>
        <taxon>Bacteria</taxon>
        <taxon>Bacillati</taxon>
        <taxon>Actinomycetota</taxon>
        <taxon>Actinomycetes</taxon>
        <taxon>Actinomycetales</taxon>
        <taxon>Actinomycetaceae</taxon>
        <taxon>Bowdeniella</taxon>
    </lineage>
</organism>
<keyword evidence="4" id="KW-0547">Nucleotide-binding</keyword>
<dbReference type="PANTHER" id="PTHR42711">
    <property type="entry name" value="ABC TRANSPORTER ATP-BINDING PROTEIN"/>
    <property type="match status" value="1"/>
</dbReference>
<protein>
    <submittedName>
        <fullName evidence="8">ABC-2 type transport system ATP-binding protein</fullName>
    </submittedName>
</protein>
<keyword evidence="9" id="KW-1185">Reference proteome</keyword>
<dbReference type="PANTHER" id="PTHR42711:SF5">
    <property type="entry name" value="ABC TRANSPORTER ATP-BINDING PROTEIN NATA"/>
    <property type="match status" value="1"/>
</dbReference>
<evidence type="ECO:0000256" key="5">
    <source>
        <dbReference type="ARBA" id="ARBA00022840"/>
    </source>
</evidence>
<dbReference type="EMBL" id="FNQV01000007">
    <property type="protein sequence ID" value="SEA32104.1"/>
    <property type="molecule type" value="Genomic_DNA"/>
</dbReference>
<evidence type="ECO:0000256" key="1">
    <source>
        <dbReference type="ARBA" id="ARBA00004202"/>
    </source>
</evidence>
<dbReference type="PROSITE" id="PS00211">
    <property type="entry name" value="ABC_TRANSPORTER_1"/>
    <property type="match status" value="1"/>
</dbReference>
<gene>
    <name evidence="8" type="ORF">SAMN02910418_01358</name>
</gene>
<comment type="subcellular location">
    <subcellularLocation>
        <location evidence="1">Cell membrane</location>
        <topology evidence="1">Peripheral membrane protein</topology>
    </subcellularLocation>
</comment>
<dbReference type="SMART" id="SM00382">
    <property type="entry name" value="AAA"/>
    <property type="match status" value="1"/>
</dbReference>
<dbReference type="PROSITE" id="PS50893">
    <property type="entry name" value="ABC_TRANSPORTER_2"/>
    <property type="match status" value="1"/>
</dbReference>
<dbReference type="InterPro" id="IPR017871">
    <property type="entry name" value="ABC_transporter-like_CS"/>
</dbReference>
<keyword evidence="6" id="KW-0046">Antibiotic resistance</keyword>
<dbReference type="OrthoDB" id="9804819at2"/>
<accession>A0A1H4A9F3</accession>
<sequence length="317" mass="34227">MTDLVISGLKKKFGTLQALDDMSFTVHGGEIFGFVGSNGAGKSTTMRIALGVLSADEGEVTLGGKPLDLAARRRVGYMPEERGLYPKMKVGEQLIYLARLHGLSQEEAKDAMERWTDRLGIAARRDDDVQKLSLGNQQRVQLAAALVHDPEVLILDEPFSGLDPVAVNVMSSVLVERAKAGVPVVFSSHQLDLVERLCDRVGIVRNGQMIAEGTIDELRSTPRTLIDVTVADDSTGSWALPLKSHPSVEIEGQEGFTTRVSIPTGDASARSAVVDAAARTGNLTQFRDHHRSLAELFQNVVVTEDPAESDDAKEAAK</sequence>
<reference evidence="9" key="1">
    <citation type="submission" date="2016-10" db="EMBL/GenBank/DDBJ databases">
        <authorList>
            <person name="Varghese N."/>
            <person name="Submissions S."/>
        </authorList>
    </citation>
    <scope>NUCLEOTIDE SEQUENCE [LARGE SCALE GENOMIC DNA]</scope>
    <source>
        <strain evidence="9">KPR-1</strain>
    </source>
</reference>
<evidence type="ECO:0000256" key="2">
    <source>
        <dbReference type="ARBA" id="ARBA00005417"/>
    </source>
</evidence>
<dbReference type="GO" id="GO:0016887">
    <property type="term" value="F:ATP hydrolysis activity"/>
    <property type="evidence" value="ECO:0007669"/>
    <property type="project" value="InterPro"/>
</dbReference>
<evidence type="ECO:0000256" key="4">
    <source>
        <dbReference type="ARBA" id="ARBA00022741"/>
    </source>
</evidence>
<dbReference type="InterPro" id="IPR003439">
    <property type="entry name" value="ABC_transporter-like_ATP-bd"/>
</dbReference>
<dbReference type="InterPro" id="IPR003593">
    <property type="entry name" value="AAA+_ATPase"/>
</dbReference>
<dbReference type="GO" id="GO:0005886">
    <property type="term" value="C:plasma membrane"/>
    <property type="evidence" value="ECO:0007669"/>
    <property type="project" value="UniProtKB-SubCell"/>
</dbReference>
<keyword evidence="3" id="KW-0813">Transport</keyword>
<comment type="similarity">
    <text evidence="2">Belongs to the ABC transporter superfamily.</text>
</comment>
<evidence type="ECO:0000256" key="3">
    <source>
        <dbReference type="ARBA" id="ARBA00022448"/>
    </source>
</evidence>
<keyword evidence="5 8" id="KW-0067">ATP-binding</keyword>
<dbReference type="Proteomes" id="UP000199288">
    <property type="component" value="Unassembled WGS sequence"/>
</dbReference>
<dbReference type="GO" id="GO:0046677">
    <property type="term" value="P:response to antibiotic"/>
    <property type="evidence" value="ECO:0007669"/>
    <property type="project" value="UniProtKB-KW"/>
</dbReference>
<dbReference type="RefSeq" id="WP_092564008.1">
    <property type="nucleotide sequence ID" value="NZ_FNQV01000007.1"/>
</dbReference>
<name>A0A1H4A9F3_9ACTO</name>
<proteinExistence type="inferred from homology"/>
<dbReference type="SUPFAM" id="SSF52540">
    <property type="entry name" value="P-loop containing nucleoside triphosphate hydrolases"/>
    <property type="match status" value="1"/>
</dbReference>
<dbReference type="Gene3D" id="3.40.50.300">
    <property type="entry name" value="P-loop containing nucleotide triphosphate hydrolases"/>
    <property type="match status" value="1"/>
</dbReference>
<dbReference type="InterPro" id="IPR050763">
    <property type="entry name" value="ABC_transporter_ATP-binding"/>
</dbReference>
<evidence type="ECO:0000256" key="6">
    <source>
        <dbReference type="ARBA" id="ARBA00023251"/>
    </source>
</evidence>
<feature type="domain" description="ABC transporter" evidence="7">
    <location>
        <begin position="4"/>
        <end position="231"/>
    </location>
</feature>
<dbReference type="GO" id="GO:0005524">
    <property type="term" value="F:ATP binding"/>
    <property type="evidence" value="ECO:0007669"/>
    <property type="project" value="UniProtKB-KW"/>
</dbReference>
<dbReference type="Pfam" id="PF00005">
    <property type="entry name" value="ABC_tran"/>
    <property type="match status" value="1"/>
</dbReference>
<evidence type="ECO:0000313" key="8">
    <source>
        <dbReference type="EMBL" id="SEA32104.1"/>
    </source>
</evidence>